<accession>A0A8J6ZZP6</accession>
<dbReference type="Proteomes" id="UP000622533">
    <property type="component" value="Unassembled WGS sequence"/>
</dbReference>
<comment type="caution">
    <text evidence="1">The sequence shown here is derived from an EMBL/GenBank/DDBJ whole genome shotgun (WGS) entry which is preliminary data.</text>
</comment>
<gene>
    <name evidence="1" type="ORF">IQ276_29665</name>
</gene>
<protein>
    <submittedName>
        <fullName evidence="1">Uncharacterized protein</fullName>
    </submittedName>
</protein>
<name>A0A8J6ZZP6_DESMC</name>
<sequence>MLKTRLPTSVKVANLSQITINQGKNMVELNHFFTQIQSPSYSKNDQNAEPLADTWSDYIQTLHQAIAESNTTKQILQKDYNRVQALAIAWEKEVEIALKNSREDRVRQALIYKQNCTARAQELKTLVERHTIHVSILQTRLAYWQNQL</sequence>
<dbReference type="EMBL" id="JADEXS010000603">
    <property type="protein sequence ID" value="MBE9026438.1"/>
    <property type="molecule type" value="Genomic_DNA"/>
</dbReference>
<dbReference type="AlphaFoldDB" id="A0A8J6ZZP6"/>
<dbReference type="RefSeq" id="WP_193922164.1">
    <property type="nucleotide sequence ID" value="NZ_JADEXS020000001.1"/>
</dbReference>
<evidence type="ECO:0000313" key="2">
    <source>
        <dbReference type="Proteomes" id="UP000622533"/>
    </source>
</evidence>
<organism evidence="1 2">
    <name type="scientific">Desmonostoc muscorum LEGE 12446</name>
    <dbReference type="NCBI Taxonomy" id="1828758"/>
    <lineage>
        <taxon>Bacteria</taxon>
        <taxon>Bacillati</taxon>
        <taxon>Cyanobacteriota</taxon>
        <taxon>Cyanophyceae</taxon>
        <taxon>Nostocales</taxon>
        <taxon>Nostocaceae</taxon>
        <taxon>Desmonostoc</taxon>
    </lineage>
</organism>
<proteinExistence type="predicted"/>
<keyword evidence="2" id="KW-1185">Reference proteome</keyword>
<reference evidence="1" key="1">
    <citation type="submission" date="2020-10" db="EMBL/GenBank/DDBJ databases">
        <authorList>
            <person name="Castelo-Branco R."/>
            <person name="Eusebio N."/>
            <person name="Adriana R."/>
            <person name="Vieira A."/>
            <person name="Brugerolle De Fraissinette N."/>
            <person name="Rezende De Castro R."/>
            <person name="Schneider M.P."/>
            <person name="Vasconcelos V."/>
            <person name="Leao P.N."/>
        </authorList>
    </citation>
    <scope>NUCLEOTIDE SEQUENCE</scope>
    <source>
        <strain evidence="1">LEGE 12446</strain>
    </source>
</reference>
<evidence type="ECO:0000313" key="1">
    <source>
        <dbReference type="EMBL" id="MBE9026438.1"/>
    </source>
</evidence>